<evidence type="ECO:0000313" key="2">
    <source>
        <dbReference type="WBParaSite" id="PS1159_v2.g17372.t1"/>
    </source>
</evidence>
<proteinExistence type="predicted"/>
<reference evidence="2" key="1">
    <citation type="submission" date="2022-11" db="UniProtKB">
        <authorList>
            <consortium name="WormBaseParasite"/>
        </authorList>
    </citation>
    <scope>IDENTIFICATION</scope>
</reference>
<name>A0AC35FGW7_9BILA</name>
<organism evidence="1 2">
    <name type="scientific">Panagrolaimus sp. PS1159</name>
    <dbReference type="NCBI Taxonomy" id="55785"/>
    <lineage>
        <taxon>Eukaryota</taxon>
        <taxon>Metazoa</taxon>
        <taxon>Ecdysozoa</taxon>
        <taxon>Nematoda</taxon>
        <taxon>Chromadorea</taxon>
        <taxon>Rhabditida</taxon>
        <taxon>Tylenchina</taxon>
        <taxon>Panagrolaimomorpha</taxon>
        <taxon>Panagrolaimoidea</taxon>
        <taxon>Panagrolaimidae</taxon>
        <taxon>Panagrolaimus</taxon>
    </lineage>
</organism>
<protein>
    <submittedName>
        <fullName evidence="2">Palmitoyltransferase</fullName>
    </submittedName>
</protein>
<accession>A0AC35FGW7</accession>
<sequence>MASTNEGMSPDYDEACTSASDFEELDIKQAAQFGDLSKVRHLIESGLASVNDTDSDDCSLLHWAAINNRHDVVKYLIDNKCDINHIGGVLRCTPLHWACRQGLTRMVALLVKNGADYNVMDGEGFTVLHTACQYGRTPIACYLIAKGQSPDIRDASQMTPLMYAAARSVGHDPMHMLVSMGADINASDGIFGHTPLHFAVIHGNHSGISTLLKLGANPSILNKENETPLDIAQRKNDYLSMRLLECGERQAGLRRFTWKQRLYEDQNIRSQIAFFLPFFFYFIPGFIFNSKIDIIIKTLFVTAAYGICAFLIKHFVGSHVPSVSSFTFGFVVASKMFYFIIWLMYLHQTAGWYLQIFFFVILVLLPYLYYILYSRDPGILTYSHGEQCRQIIEMTEGDNFEGNFCSTCLLIRPIRSKHCRYCDKCVRRFDHHCIWINKCIGYENHRLFISYLVLLQVSAFVMITGCLLYINDFCGGIFLHNLACQPWVSYTLIMAINLFFWLSLLSFMQFYGIAQGLTANERINAHRYKHLNSGKFARNIFSQGCFHNLYNFFFEDDTIIAKYTPNKKTPIV</sequence>
<dbReference type="Proteomes" id="UP000887580">
    <property type="component" value="Unplaced"/>
</dbReference>
<dbReference type="WBParaSite" id="PS1159_v2.g17372.t1">
    <property type="protein sequence ID" value="PS1159_v2.g17372.t1"/>
    <property type="gene ID" value="PS1159_v2.g17372"/>
</dbReference>
<evidence type="ECO:0000313" key="1">
    <source>
        <dbReference type="Proteomes" id="UP000887580"/>
    </source>
</evidence>